<keyword evidence="9" id="KW-1185">Reference proteome</keyword>
<comment type="function">
    <text evidence="5 6">Cell division protein that is involved in the assembly of the Z ring. May serve as a membrane anchor for the Z ring.</text>
</comment>
<evidence type="ECO:0000313" key="9">
    <source>
        <dbReference type="Proteomes" id="UP001548189"/>
    </source>
</evidence>
<dbReference type="CDD" id="cd24048">
    <property type="entry name" value="ASKHA_NBD_FtsA"/>
    <property type="match status" value="1"/>
</dbReference>
<keyword evidence="2 5" id="KW-0132">Cell division</keyword>
<dbReference type="PANTHER" id="PTHR32432:SF4">
    <property type="entry name" value="CELL DIVISION PROTEIN FTSA"/>
    <property type="match status" value="1"/>
</dbReference>
<accession>A0ABV2BQ44</accession>
<dbReference type="SMART" id="SM00842">
    <property type="entry name" value="FtsA"/>
    <property type="match status" value="1"/>
</dbReference>
<keyword evidence="4 5" id="KW-0131">Cell cycle</keyword>
<dbReference type="EMBL" id="JBEVCJ010000002">
    <property type="protein sequence ID" value="MET1254043.1"/>
    <property type="molecule type" value="Genomic_DNA"/>
</dbReference>
<comment type="subunit">
    <text evidence="5">Self-interacts. Interacts with FtsZ.</text>
</comment>
<dbReference type="Pfam" id="PF14450">
    <property type="entry name" value="FtsA"/>
    <property type="match status" value="2"/>
</dbReference>
<dbReference type="NCBIfam" id="NF007009">
    <property type="entry name" value="PRK09472.1"/>
    <property type="match status" value="1"/>
</dbReference>
<evidence type="ECO:0000313" key="8">
    <source>
        <dbReference type="EMBL" id="MET1254043.1"/>
    </source>
</evidence>
<evidence type="ECO:0000256" key="4">
    <source>
        <dbReference type="ARBA" id="ARBA00023306"/>
    </source>
</evidence>
<dbReference type="InterPro" id="IPR020823">
    <property type="entry name" value="Cell_div_FtsA"/>
</dbReference>
<dbReference type="HAMAP" id="MF_02033">
    <property type="entry name" value="FtsA"/>
    <property type="match status" value="1"/>
</dbReference>
<dbReference type="NCBIfam" id="TIGR01174">
    <property type="entry name" value="ftsA"/>
    <property type="match status" value="1"/>
</dbReference>
<evidence type="ECO:0000256" key="2">
    <source>
        <dbReference type="ARBA" id="ARBA00022618"/>
    </source>
</evidence>
<dbReference type="PANTHER" id="PTHR32432">
    <property type="entry name" value="CELL DIVISION PROTEIN FTSA-RELATED"/>
    <property type="match status" value="1"/>
</dbReference>
<dbReference type="Gene3D" id="3.30.420.40">
    <property type="match status" value="2"/>
</dbReference>
<dbReference type="InterPro" id="IPR003494">
    <property type="entry name" value="SHS2_FtsA"/>
</dbReference>
<gene>
    <name evidence="5 8" type="primary">ftsA</name>
    <name evidence="8" type="ORF">ABVT43_02780</name>
</gene>
<keyword evidence="1 5" id="KW-1003">Cell membrane</keyword>
<reference evidence="8 9" key="1">
    <citation type="submission" date="2024-06" db="EMBL/GenBank/DDBJ databases">
        <authorList>
            <person name="Li F."/>
        </authorList>
    </citation>
    <scope>NUCLEOTIDE SEQUENCE [LARGE SCALE GENOMIC DNA]</scope>
    <source>
        <strain evidence="8 9">GXAS 311</strain>
    </source>
</reference>
<evidence type="ECO:0000256" key="5">
    <source>
        <dbReference type="HAMAP-Rule" id="MF_02033"/>
    </source>
</evidence>
<dbReference type="Pfam" id="PF02491">
    <property type="entry name" value="SHS2_FTSA"/>
    <property type="match status" value="1"/>
</dbReference>
<dbReference type="GO" id="GO:0051301">
    <property type="term" value="P:cell division"/>
    <property type="evidence" value="ECO:0007669"/>
    <property type="project" value="UniProtKB-KW"/>
</dbReference>
<keyword evidence="3 5" id="KW-0472">Membrane</keyword>
<feature type="domain" description="SHS2" evidence="7">
    <location>
        <begin position="10"/>
        <end position="196"/>
    </location>
</feature>
<protein>
    <recommendedName>
        <fullName evidence="5 6">Cell division protein FtsA</fullName>
    </recommendedName>
</protein>
<dbReference type="RefSeq" id="WP_353873593.1">
    <property type="nucleotide sequence ID" value="NZ_JBEVCJ010000002.1"/>
</dbReference>
<dbReference type="PIRSF" id="PIRSF003101">
    <property type="entry name" value="FtsA"/>
    <property type="match status" value="1"/>
</dbReference>
<proteinExistence type="inferred from homology"/>
<dbReference type="SUPFAM" id="SSF53067">
    <property type="entry name" value="Actin-like ATPase domain"/>
    <property type="match status" value="2"/>
</dbReference>
<evidence type="ECO:0000256" key="3">
    <source>
        <dbReference type="ARBA" id="ARBA00023136"/>
    </source>
</evidence>
<comment type="similarity">
    <text evidence="5 6">Belongs to the FtsA/MreB family.</text>
</comment>
<organism evidence="8 9">
    <name type="scientific">Aliikangiella maris</name>
    <dbReference type="NCBI Taxonomy" id="3162458"/>
    <lineage>
        <taxon>Bacteria</taxon>
        <taxon>Pseudomonadati</taxon>
        <taxon>Pseudomonadota</taxon>
        <taxon>Gammaproteobacteria</taxon>
        <taxon>Oceanospirillales</taxon>
        <taxon>Pleioneaceae</taxon>
        <taxon>Aliikangiella</taxon>
    </lineage>
</organism>
<dbReference type="Proteomes" id="UP001548189">
    <property type="component" value="Unassembled WGS sequence"/>
</dbReference>
<comment type="subcellular location">
    <subcellularLocation>
        <location evidence="5">Cell membrane</location>
        <topology evidence="5">Peripheral membrane protein</topology>
        <orientation evidence="5">Cytoplasmic side</orientation>
    </subcellularLocation>
    <text evidence="5">Localizes to the Z ring in an FtsZ-dependent manner. Targeted to the membrane through a conserved C-terminal amphipathic helix.</text>
</comment>
<evidence type="ECO:0000256" key="1">
    <source>
        <dbReference type="ARBA" id="ARBA00022475"/>
    </source>
</evidence>
<sequence length="410" mass="44110">MSKTLEKKLIVGLDIGTSKVVAIVGEIGAEGRTDIIGIGSHPSTGLKKGVVVNIESTVQSIQRAVEEAELMAGCQIHSVFAGIAGSHIRSLNSHGIVAIRDSEVNAGDVERVIDAAKAVAIPADQRILHILPQEFIIDNQEGIREPVGMSGVRLEAKVHMVTGAVSAAQNIVKCIRRCGLEVDDIILEQLASSYSVLTDDEKELGVCIVDIGGGTTDIAIFTEGAIRHTAVIPIAGDQVTNDIAVALRTPTQHAEDIKIKYACALRQLTSLEDTIEVPGVGERNARKMSRQTLAEVVEPRYEELFSLVQAELRRSGFEEIIPAGIVLTGGSSKMEGLIELAEEVFHMPVRLGLPQGVHGLVDVVRNPIHATGVGLLLYGQQQNIQRNSFDERSSGLNGLMKRMKQWFSGF</sequence>
<dbReference type="InterPro" id="IPR050696">
    <property type="entry name" value="FtsA/MreB"/>
</dbReference>
<evidence type="ECO:0000259" key="7">
    <source>
        <dbReference type="SMART" id="SM00842"/>
    </source>
</evidence>
<comment type="caution">
    <text evidence="8">The sequence shown here is derived from an EMBL/GenBank/DDBJ whole genome shotgun (WGS) entry which is preliminary data.</text>
</comment>
<dbReference type="InterPro" id="IPR043129">
    <property type="entry name" value="ATPase_NBD"/>
</dbReference>
<name>A0ABV2BQ44_9GAMM</name>
<evidence type="ECO:0000256" key="6">
    <source>
        <dbReference type="PIRNR" id="PIRNR003101"/>
    </source>
</evidence>